<dbReference type="Gene3D" id="1.25.10.10">
    <property type="entry name" value="Leucine-rich Repeat Variant"/>
    <property type="match status" value="3"/>
</dbReference>
<sequence>MNSLYASLAAWLLAGAVLSGCVHSSPSPTEEESLAEIARWEDRRSLADGRLVERAVRGSTPVRIRAFLALARLQAPSTLDAVEVGLKDGEPSVKQAAAFAAGVLALSWEPLTPEEKSRLARALLASEYRTRQEAGGDDRALEVDSGAYLTLIDSLGKLGTPDAVARLVERLSLGPVLAGRAALALGVAGRRGASLAEVPLAWVEGLLQAGQPEATRYGGAYLLANLKRSDALGPLRACLGDGAPDVRAVCAKGLGDVGASEDAAVVGTLLADEVPRVAAEAARTLAKLAARCSGDCTALDALAGLAPGAGRVARGDSAAGHAWLALAQQGLPEAGRRVLVSLRRALQEAAPGVVSEGAAGDLMNLDCRLAAAMDRQHGRLDEVLRCGGGRVAEASRLALGLREVAQSGAAPGAGEAVRYLKHAEARVRLAALAAVAARPVPEAAGPVRELLAGEDAVVAASAAGTAAELKDMQALPGVRALAERVPREPDLAEPVAAGLVALAGRDAEEVLRGWLGHPHANVRRVAAEALTRLTGQPVRAPFVEVSEEAHRPEPAPAGTSLIFRTHKGDITVALDAEAPLTSGNLVALARQGYFRGLAFHRVVPDFVAQGGDPRGDGEGGPGYSIRCEITHRRYARGVIGMALSGKDTGGSQFFFTHSPQPHLDGRYTAFGEVTRGLEVVDQLLEGDTLIDVEVSP</sequence>
<proteinExistence type="inferred from homology"/>
<dbReference type="InterPro" id="IPR002130">
    <property type="entry name" value="Cyclophilin-type_PPIase_dom"/>
</dbReference>
<dbReference type="SUPFAM" id="SSF48371">
    <property type="entry name" value="ARM repeat"/>
    <property type="match status" value="1"/>
</dbReference>
<dbReference type="InterPro" id="IPR029000">
    <property type="entry name" value="Cyclophilin-like_dom_sf"/>
</dbReference>
<dbReference type="InterPro" id="IPR011989">
    <property type="entry name" value="ARM-like"/>
</dbReference>
<evidence type="ECO:0000313" key="7">
    <source>
        <dbReference type="EMBL" id="EPX59605.1"/>
    </source>
</evidence>
<keyword evidence="8" id="KW-1185">Reference proteome</keyword>
<comment type="similarity">
    <text evidence="1">Belongs to the cyclophilin-type PPIase family.</text>
</comment>
<feature type="chain" id="PRO_5004554641" description="peptidylprolyl isomerase" evidence="5">
    <location>
        <begin position="25"/>
        <end position="696"/>
    </location>
</feature>
<evidence type="ECO:0000256" key="2">
    <source>
        <dbReference type="ARBA" id="ARBA00013194"/>
    </source>
</evidence>
<gene>
    <name evidence="7" type="ORF">D187_002766</name>
</gene>
<dbReference type="PROSITE" id="PS00170">
    <property type="entry name" value="CSA_PPIASE_1"/>
    <property type="match status" value="1"/>
</dbReference>
<dbReference type="AlphaFoldDB" id="S9P5C1"/>
<keyword evidence="4 7" id="KW-0413">Isomerase</keyword>
<evidence type="ECO:0000256" key="5">
    <source>
        <dbReference type="SAM" id="SignalP"/>
    </source>
</evidence>
<dbReference type="CDD" id="cd00317">
    <property type="entry name" value="cyclophilin"/>
    <property type="match status" value="1"/>
</dbReference>
<dbReference type="Gene3D" id="2.40.100.10">
    <property type="entry name" value="Cyclophilin-like"/>
    <property type="match status" value="1"/>
</dbReference>
<dbReference type="eggNOG" id="COG1413">
    <property type="taxonomic scope" value="Bacteria"/>
</dbReference>
<accession>S9P5C1</accession>
<dbReference type="Pfam" id="PF13646">
    <property type="entry name" value="HEAT_2"/>
    <property type="match status" value="1"/>
</dbReference>
<feature type="domain" description="PPIase cyclophilin-type" evidence="6">
    <location>
        <begin position="568"/>
        <end position="696"/>
    </location>
</feature>
<evidence type="ECO:0000256" key="3">
    <source>
        <dbReference type="ARBA" id="ARBA00023110"/>
    </source>
</evidence>
<dbReference type="InterPro" id="IPR044666">
    <property type="entry name" value="Cyclophilin_A-like"/>
</dbReference>
<dbReference type="PRINTS" id="PR00153">
    <property type="entry name" value="CSAPPISMRASE"/>
</dbReference>
<dbReference type="PANTHER" id="PTHR45625">
    <property type="entry name" value="PEPTIDYL-PROLYL CIS-TRANS ISOMERASE-RELATED"/>
    <property type="match status" value="1"/>
</dbReference>
<evidence type="ECO:0000256" key="1">
    <source>
        <dbReference type="ARBA" id="ARBA00007365"/>
    </source>
</evidence>
<dbReference type="InterPro" id="IPR020892">
    <property type="entry name" value="Cyclophilin-type_PPIase_CS"/>
</dbReference>
<evidence type="ECO:0000313" key="8">
    <source>
        <dbReference type="Proteomes" id="UP000011682"/>
    </source>
</evidence>
<keyword evidence="5" id="KW-0732">Signal</keyword>
<reference evidence="7" key="1">
    <citation type="submission" date="2013-05" db="EMBL/GenBank/DDBJ databases">
        <title>Genome assembly of Cystobacter fuscus DSM 2262.</title>
        <authorList>
            <person name="Sharma G."/>
            <person name="Khatri I."/>
            <person name="Kaur C."/>
            <person name="Mayilraj S."/>
            <person name="Subramanian S."/>
        </authorList>
    </citation>
    <scope>NUCLEOTIDE SEQUENCE [LARGE SCALE GENOMIC DNA]</scope>
    <source>
        <strain evidence="7">DSM 2262</strain>
    </source>
</reference>
<dbReference type="RefSeq" id="WP_020918314.1">
    <property type="nucleotide sequence ID" value="NZ_ANAH02000016.1"/>
</dbReference>
<feature type="signal peptide" evidence="5">
    <location>
        <begin position="1"/>
        <end position="24"/>
    </location>
</feature>
<protein>
    <recommendedName>
        <fullName evidence="2">peptidylprolyl isomerase</fullName>
        <ecNumber evidence="2">5.2.1.8</ecNumber>
    </recommendedName>
</protein>
<dbReference type="GO" id="GO:0003755">
    <property type="term" value="F:peptidyl-prolyl cis-trans isomerase activity"/>
    <property type="evidence" value="ECO:0007669"/>
    <property type="project" value="UniProtKB-KW"/>
</dbReference>
<dbReference type="SUPFAM" id="SSF50891">
    <property type="entry name" value="Cyclophilin-like"/>
    <property type="match status" value="1"/>
</dbReference>
<dbReference type="Pfam" id="PF00160">
    <property type="entry name" value="Pro_isomerase"/>
    <property type="match status" value="1"/>
</dbReference>
<dbReference type="GO" id="GO:0006457">
    <property type="term" value="P:protein folding"/>
    <property type="evidence" value="ECO:0007669"/>
    <property type="project" value="InterPro"/>
</dbReference>
<comment type="caution">
    <text evidence="7">The sequence shown here is derived from an EMBL/GenBank/DDBJ whole genome shotgun (WGS) entry which is preliminary data.</text>
</comment>
<organism evidence="7 8">
    <name type="scientific">Cystobacter fuscus (strain ATCC 25194 / DSM 2262 / NBRC 100088 / M29)</name>
    <dbReference type="NCBI Taxonomy" id="1242864"/>
    <lineage>
        <taxon>Bacteria</taxon>
        <taxon>Pseudomonadati</taxon>
        <taxon>Myxococcota</taxon>
        <taxon>Myxococcia</taxon>
        <taxon>Myxococcales</taxon>
        <taxon>Cystobacterineae</taxon>
        <taxon>Archangiaceae</taxon>
        <taxon>Cystobacter</taxon>
    </lineage>
</organism>
<dbReference type="PANTHER" id="PTHR45625:SF4">
    <property type="entry name" value="PEPTIDYLPROLYL ISOMERASE DOMAIN AND WD REPEAT-CONTAINING PROTEIN 1"/>
    <property type="match status" value="1"/>
</dbReference>
<dbReference type="eggNOG" id="COG0652">
    <property type="taxonomic scope" value="Bacteria"/>
</dbReference>
<dbReference type="PROSITE" id="PS50072">
    <property type="entry name" value="CSA_PPIASE_2"/>
    <property type="match status" value="1"/>
</dbReference>
<dbReference type="Proteomes" id="UP000011682">
    <property type="component" value="Unassembled WGS sequence"/>
</dbReference>
<evidence type="ECO:0000259" key="6">
    <source>
        <dbReference type="PROSITE" id="PS50072"/>
    </source>
</evidence>
<dbReference type="OrthoDB" id="9807797at2"/>
<name>S9P5C1_CYSF2</name>
<dbReference type="EMBL" id="ANAH02000016">
    <property type="protein sequence ID" value="EPX59605.1"/>
    <property type="molecule type" value="Genomic_DNA"/>
</dbReference>
<dbReference type="InterPro" id="IPR016024">
    <property type="entry name" value="ARM-type_fold"/>
</dbReference>
<dbReference type="EC" id="5.2.1.8" evidence="2"/>
<evidence type="ECO:0000256" key="4">
    <source>
        <dbReference type="ARBA" id="ARBA00023235"/>
    </source>
</evidence>
<keyword evidence="3" id="KW-0697">Rotamase</keyword>